<feature type="compositionally biased region" description="Acidic residues" evidence="1">
    <location>
        <begin position="33"/>
        <end position="43"/>
    </location>
</feature>
<sequence length="51" mass="5936">MDGVRAEMLKEGSVTALEWLRKKRRRTTRDSWEEVEEENGGAEEEARGVEE</sequence>
<gene>
    <name evidence="2" type="ORF">SK128_017057</name>
</gene>
<protein>
    <submittedName>
        <fullName evidence="2">Uncharacterized protein</fullName>
    </submittedName>
</protein>
<keyword evidence="3" id="KW-1185">Reference proteome</keyword>
<name>A0AAN8XF74_HALRR</name>
<feature type="region of interest" description="Disordered" evidence="1">
    <location>
        <begin position="23"/>
        <end position="51"/>
    </location>
</feature>
<dbReference type="Proteomes" id="UP001381693">
    <property type="component" value="Unassembled WGS sequence"/>
</dbReference>
<dbReference type="AlphaFoldDB" id="A0AAN8XF74"/>
<accession>A0AAN8XF74</accession>
<proteinExistence type="predicted"/>
<dbReference type="EMBL" id="JAXCGZ010003158">
    <property type="protein sequence ID" value="KAK7083400.1"/>
    <property type="molecule type" value="Genomic_DNA"/>
</dbReference>
<comment type="caution">
    <text evidence="2">The sequence shown here is derived from an EMBL/GenBank/DDBJ whole genome shotgun (WGS) entry which is preliminary data.</text>
</comment>
<reference evidence="2 3" key="1">
    <citation type="submission" date="2023-11" db="EMBL/GenBank/DDBJ databases">
        <title>Halocaridina rubra genome assembly.</title>
        <authorList>
            <person name="Smith C."/>
        </authorList>
    </citation>
    <scope>NUCLEOTIDE SEQUENCE [LARGE SCALE GENOMIC DNA]</scope>
    <source>
        <strain evidence="2">EP-1</strain>
        <tissue evidence="2">Whole</tissue>
    </source>
</reference>
<evidence type="ECO:0000256" key="1">
    <source>
        <dbReference type="SAM" id="MobiDB-lite"/>
    </source>
</evidence>
<evidence type="ECO:0000313" key="3">
    <source>
        <dbReference type="Proteomes" id="UP001381693"/>
    </source>
</evidence>
<organism evidence="2 3">
    <name type="scientific">Halocaridina rubra</name>
    <name type="common">Hawaiian red shrimp</name>
    <dbReference type="NCBI Taxonomy" id="373956"/>
    <lineage>
        <taxon>Eukaryota</taxon>
        <taxon>Metazoa</taxon>
        <taxon>Ecdysozoa</taxon>
        <taxon>Arthropoda</taxon>
        <taxon>Crustacea</taxon>
        <taxon>Multicrustacea</taxon>
        <taxon>Malacostraca</taxon>
        <taxon>Eumalacostraca</taxon>
        <taxon>Eucarida</taxon>
        <taxon>Decapoda</taxon>
        <taxon>Pleocyemata</taxon>
        <taxon>Caridea</taxon>
        <taxon>Atyoidea</taxon>
        <taxon>Atyidae</taxon>
        <taxon>Halocaridina</taxon>
    </lineage>
</organism>
<evidence type="ECO:0000313" key="2">
    <source>
        <dbReference type="EMBL" id="KAK7083400.1"/>
    </source>
</evidence>